<dbReference type="InterPro" id="IPR008919">
    <property type="entry name" value="Retrov_capsid_N"/>
</dbReference>
<reference evidence="2" key="1">
    <citation type="submission" date="2019-04" db="EMBL/GenBank/DDBJ databases">
        <title>Genome assembly of Zosterops borbonicus 15179.</title>
        <authorList>
            <person name="Leroy T."/>
            <person name="Anselmetti Y."/>
            <person name="Tilak M.-K."/>
            <person name="Nabholz B."/>
        </authorList>
    </citation>
    <scope>NUCLEOTIDE SEQUENCE</scope>
    <source>
        <strain evidence="2">HGM_15179</strain>
        <tissue evidence="2">Muscle</tissue>
    </source>
</reference>
<dbReference type="InterPro" id="IPR050195">
    <property type="entry name" value="Primate_lentivir_Gag_pol-like"/>
</dbReference>
<dbReference type="Gene3D" id="1.10.375.10">
    <property type="entry name" value="Human Immunodeficiency Virus Type 1 Capsid Protein"/>
    <property type="match status" value="1"/>
</dbReference>
<dbReference type="AlphaFoldDB" id="A0A8K1FV53"/>
<accession>A0A8K1FV53</accession>
<protein>
    <submittedName>
        <fullName evidence="2">Uncharacterized protein</fullName>
    </submittedName>
</protein>
<name>A0A8K1FV53_9PASS</name>
<sequence>MELSLECIPARDRSKTSTESQSHCPPLEHRYIAAIAALSTALPDPVSIWQKVKQAAIASGDYKGAELIDVPMLRGWEPEDGTVAVYPVIRGNRTTPDKYTPFKWPVVSELHQLVAKHGLGSTAIANMLQFLTMEEVTPFDIKQLDKLMFTRVQYMVFETEWKSSAEKQELKNLKVP</sequence>
<evidence type="ECO:0000256" key="1">
    <source>
        <dbReference type="SAM" id="MobiDB-lite"/>
    </source>
</evidence>
<feature type="region of interest" description="Disordered" evidence="1">
    <location>
        <begin position="1"/>
        <end position="23"/>
    </location>
</feature>
<keyword evidence="3" id="KW-1185">Reference proteome</keyword>
<dbReference type="EMBL" id="SWJQ01001668">
    <property type="protein sequence ID" value="TRZ07688.1"/>
    <property type="molecule type" value="Genomic_DNA"/>
</dbReference>
<dbReference type="GO" id="GO:0016032">
    <property type="term" value="P:viral process"/>
    <property type="evidence" value="ECO:0007669"/>
    <property type="project" value="InterPro"/>
</dbReference>
<evidence type="ECO:0000313" key="2">
    <source>
        <dbReference type="EMBL" id="TRZ07688.1"/>
    </source>
</evidence>
<dbReference type="PANTHER" id="PTHR40389:SF3">
    <property type="entry name" value="IGE-BINDING PROTEIN"/>
    <property type="match status" value="1"/>
</dbReference>
<organism evidence="2 3">
    <name type="scientific">Zosterops borbonicus</name>
    <dbReference type="NCBI Taxonomy" id="364589"/>
    <lineage>
        <taxon>Eukaryota</taxon>
        <taxon>Metazoa</taxon>
        <taxon>Chordata</taxon>
        <taxon>Craniata</taxon>
        <taxon>Vertebrata</taxon>
        <taxon>Euteleostomi</taxon>
        <taxon>Archelosauria</taxon>
        <taxon>Archosauria</taxon>
        <taxon>Dinosauria</taxon>
        <taxon>Saurischia</taxon>
        <taxon>Theropoda</taxon>
        <taxon>Coelurosauria</taxon>
        <taxon>Aves</taxon>
        <taxon>Neognathae</taxon>
        <taxon>Neoaves</taxon>
        <taxon>Telluraves</taxon>
        <taxon>Australaves</taxon>
        <taxon>Passeriformes</taxon>
        <taxon>Sylvioidea</taxon>
        <taxon>Zosteropidae</taxon>
        <taxon>Zosterops</taxon>
    </lineage>
</organism>
<dbReference type="PANTHER" id="PTHR40389">
    <property type="entry name" value="ENDOGENOUS RETROVIRUS GROUP K MEMBER 24 GAG POLYPROTEIN-RELATED"/>
    <property type="match status" value="1"/>
</dbReference>
<comment type="caution">
    <text evidence="2">The sequence shown here is derived from an EMBL/GenBank/DDBJ whole genome shotgun (WGS) entry which is preliminary data.</text>
</comment>
<dbReference type="OrthoDB" id="10409387at2759"/>
<proteinExistence type="predicted"/>
<gene>
    <name evidence="2" type="ORF">HGM15179_019420</name>
</gene>
<dbReference type="SUPFAM" id="SSF47943">
    <property type="entry name" value="Retrovirus capsid protein, N-terminal core domain"/>
    <property type="match status" value="1"/>
</dbReference>
<evidence type="ECO:0000313" key="3">
    <source>
        <dbReference type="Proteomes" id="UP000796761"/>
    </source>
</evidence>
<dbReference type="Pfam" id="PF00607">
    <property type="entry name" value="Gag_p24"/>
    <property type="match status" value="1"/>
</dbReference>
<dbReference type="Proteomes" id="UP000796761">
    <property type="component" value="Unassembled WGS sequence"/>
</dbReference>